<dbReference type="InterPro" id="IPR024983">
    <property type="entry name" value="CHAT_dom"/>
</dbReference>
<dbReference type="RefSeq" id="WP_130727222.1">
    <property type="nucleotide sequence ID" value="NZ_SINY01000001.1"/>
</dbReference>
<evidence type="ECO:0000313" key="3">
    <source>
        <dbReference type="Proteomes" id="UP000292036"/>
    </source>
</evidence>
<comment type="caution">
    <text evidence="2">The sequence shown here is derived from an EMBL/GenBank/DDBJ whole genome shotgun (WGS) entry which is preliminary data.</text>
</comment>
<dbReference type="Proteomes" id="UP000292036">
    <property type="component" value="Unassembled WGS sequence"/>
</dbReference>
<accession>A0ABD7PU66</accession>
<reference evidence="2 3" key="1">
    <citation type="submission" date="2019-02" db="EMBL/GenBank/DDBJ databases">
        <title>The genomic architecture of introgression among sibling species of bacteria.</title>
        <authorList>
            <person name="Cavassim M.I.A."/>
            <person name="Moeskjaer S."/>
            <person name="Moslemi C."/>
            <person name="Fields B."/>
            <person name="Bachmann A."/>
            <person name="Vilhjalmsson B."/>
            <person name="Schierup M.H."/>
            <person name="Young J.P.W."/>
            <person name="Andersen S.U."/>
        </authorList>
    </citation>
    <scope>NUCLEOTIDE SEQUENCE [LARGE SCALE GENOMIC DNA]</scope>
    <source>
        <strain evidence="2 3">SM151B</strain>
    </source>
</reference>
<proteinExistence type="predicted"/>
<gene>
    <name evidence="2" type="ORF">ELI19_14830</name>
</gene>
<dbReference type="EMBL" id="SIPS01000001">
    <property type="protein sequence ID" value="TAW30696.1"/>
    <property type="molecule type" value="Genomic_DNA"/>
</dbReference>
<evidence type="ECO:0000313" key="2">
    <source>
        <dbReference type="EMBL" id="TAW30696.1"/>
    </source>
</evidence>
<evidence type="ECO:0000259" key="1">
    <source>
        <dbReference type="Pfam" id="PF12770"/>
    </source>
</evidence>
<organism evidence="2 3">
    <name type="scientific">Rhizobium leguminosarum</name>
    <dbReference type="NCBI Taxonomy" id="384"/>
    <lineage>
        <taxon>Bacteria</taxon>
        <taxon>Pseudomonadati</taxon>
        <taxon>Pseudomonadota</taxon>
        <taxon>Alphaproteobacteria</taxon>
        <taxon>Hyphomicrobiales</taxon>
        <taxon>Rhizobiaceae</taxon>
        <taxon>Rhizobium/Agrobacterium group</taxon>
        <taxon>Rhizobium</taxon>
    </lineage>
</organism>
<sequence length="1298" mass="142027">MTLFRILLVAVLGASALVWSIITASAMEGMTIGPEHSSVKEIIQTDYATSAQLDDAVVVLGRLISMNEVPPGKKSPQVGVLLCDIGEAAFKQANYLSGAQKTDKLKRAAAALVAGADMLKPYQGEHDGFIIQRARAYRFAGMAYLALGDKKSAEASLRNGLAIHWKRFNDNAYQLQFFPTLFDAVDGADAKRKVAEAEIKIARNVYNVPTGDGHASLEGPLRRLRIAETDGNPLIATFAAARARASELASGGDEKGAYAELASAFNAAKSVSDQKLFIGRMKPSPFFIYDDPDAGKSVGWDQYQEGPNMVPYDHVATRFFVDRNLMPFIAEGRNNLMTLLGQWEGIYDTGDKAKAAYFCRLIPWSYNGYESADGYDRVYGGIPPFCANSVQWAAWMRSQGDIGQGLRYLEMGIELLPAAAGQSQEGKKFLVESLREMSTFESYYGSPDSFLSAYERLSDIDADPPAELAFYASIIRDDPIGFEAALKTLGARIPKPGEEEDGPGPVSKLPVIGPKVAQAICAQQPRELPAVVRVSFCTEEKSVDVETLRAELKSTPNIAQSIQSQPFFAVPDWRLLKLLDEPEYKQVRPWAKMVFAPGESTAFEDRKLSSRERKFLEKPRDYETYIQQMPVNARRDDRFSKDFDAAFLSTALLEAGKIDMARSWAGPAIERYQSASAPQTIFSAWLSEAYEEQTYLDGWRWLILEKPLLANTAFSKHIPQKLSYSRRGGGQEAQSSLDWERVIGAYHGRIIANERLHDRPAAREDAKALVSYIRFVLGLQSFSRNETREVIVRIARPALTEALDVLVDGTDLSPDDLEAMFQIIQMMKPSGTGATIARLAGRLSAVSPALANLAKEREELRQQWLTMSPEQQDDRKALAAKVDELDVELAKQFPRYVEIAGTVAVPAAQVAQELTEKEALIAFLNTGENYLVMAVTSTKATVIKTAMSSEDVDGLVRDLRRGLELRGGRLPAFRSEAAYQLYRQLFEPIEAQWSKPPEHLILVPDGALESIPFAVLLTAEMQRDDFVNGKWFSDRYVVTRVPSVASLTMLRAGANAKAGDRPFLGIGDPTLDGDPDTERGSVDAMKIATLRGGANVSDIRALPRLPETADELRALQKTFNASDDSLLLGQNATETVLKAEDLTRFQTLAFATHGLLAGEISGLQEAGLIMTPPAAATAIDDGYLSASDIAALNLNADVVLLSACNTAAPEQVGAEGLSGLAKAFFFAGARNLVVSHWAVDSMATAALTTQMFENRAKAADKSYASALGDAMRDLRAVDAGRFAHPLYWGPFEVVGSDM</sequence>
<name>A0ABD7PU66_RHILE</name>
<dbReference type="Pfam" id="PF12770">
    <property type="entry name" value="CHAT"/>
    <property type="match status" value="1"/>
</dbReference>
<feature type="domain" description="CHAT" evidence="1">
    <location>
        <begin position="977"/>
        <end position="1295"/>
    </location>
</feature>
<protein>
    <submittedName>
        <fullName evidence="2">CHAT domain-containing protein</fullName>
    </submittedName>
</protein>